<feature type="domain" description="Senescence" evidence="2">
    <location>
        <begin position="172"/>
        <end position="357"/>
    </location>
</feature>
<dbReference type="InterPro" id="IPR045036">
    <property type="entry name" value="Spartin-like"/>
</dbReference>
<evidence type="ECO:0000313" key="3">
    <source>
        <dbReference type="EMBL" id="KAJ9551143.1"/>
    </source>
</evidence>
<reference evidence="3" key="1">
    <citation type="submission" date="2023-03" db="EMBL/GenBank/DDBJ databases">
        <title>Chromosome-scale reference genome and RAD-based genetic map of yellow starthistle (Centaurea solstitialis) reveal putative structural variation and QTLs associated with invader traits.</title>
        <authorList>
            <person name="Reatini B."/>
            <person name="Cang F.A."/>
            <person name="Jiang Q."/>
            <person name="Mckibben M.T.W."/>
            <person name="Barker M.S."/>
            <person name="Rieseberg L.H."/>
            <person name="Dlugosch K.M."/>
        </authorList>
    </citation>
    <scope>NUCLEOTIDE SEQUENCE</scope>
    <source>
        <strain evidence="3">CAN-66</strain>
        <tissue evidence="3">Leaf</tissue>
    </source>
</reference>
<dbReference type="GO" id="GO:0005886">
    <property type="term" value="C:plasma membrane"/>
    <property type="evidence" value="ECO:0007669"/>
    <property type="project" value="TreeGrafter"/>
</dbReference>
<sequence length="375" mass="39975">MSCCGVKKPRTLSPPRSPPPPPLPQPPPPSATMNHYPPPKNVKHEILLSIPFSKVHLMDDGEAVELAAGDFTVVQISDGETLLASSKWATTFSGHEPVVKLDHLHYLFSLPVMKNDDPLSYGVSFSAEVNTRNLSLLDKNIRAFQVRRLEKTDIDWKEFAPKVDAYNNFLAKAIANGTGQIVKGIFTCSNAYTNQVQKGGKMILSQDGDGNGGVSRNNTSQSKKSNGSRKDNGINQSLKSVRKLSKMTENMSKAMLNGVGIATGSVMGPVVRSQAGKAFFSMVPGEVLLASLDAVNIVMDAAEAAQKQTLSATSGAATRMVSERFGESAGEATGDVLATAGHVAGTAWNVVKIRKAINPATSVSSGIRKNATKIR</sequence>
<feature type="region of interest" description="Disordered" evidence="1">
    <location>
        <begin position="203"/>
        <end position="238"/>
    </location>
</feature>
<protein>
    <recommendedName>
        <fullName evidence="2">Senescence domain-containing protein</fullName>
    </recommendedName>
</protein>
<feature type="compositionally biased region" description="Pro residues" evidence="1">
    <location>
        <begin position="15"/>
        <end position="38"/>
    </location>
</feature>
<dbReference type="Proteomes" id="UP001172457">
    <property type="component" value="Chromosome 4"/>
</dbReference>
<dbReference type="EMBL" id="JARYMX010000004">
    <property type="protein sequence ID" value="KAJ9551143.1"/>
    <property type="molecule type" value="Genomic_DNA"/>
</dbReference>
<dbReference type="Pfam" id="PF06911">
    <property type="entry name" value="Senescence"/>
    <property type="match status" value="1"/>
</dbReference>
<comment type="caution">
    <text evidence="3">The sequence shown here is derived from an EMBL/GenBank/DDBJ whole genome shotgun (WGS) entry which is preliminary data.</text>
</comment>
<organism evidence="3 4">
    <name type="scientific">Centaurea solstitialis</name>
    <name type="common">yellow star-thistle</name>
    <dbReference type="NCBI Taxonomy" id="347529"/>
    <lineage>
        <taxon>Eukaryota</taxon>
        <taxon>Viridiplantae</taxon>
        <taxon>Streptophyta</taxon>
        <taxon>Embryophyta</taxon>
        <taxon>Tracheophyta</taxon>
        <taxon>Spermatophyta</taxon>
        <taxon>Magnoliopsida</taxon>
        <taxon>eudicotyledons</taxon>
        <taxon>Gunneridae</taxon>
        <taxon>Pentapetalae</taxon>
        <taxon>asterids</taxon>
        <taxon>campanulids</taxon>
        <taxon>Asterales</taxon>
        <taxon>Asteraceae</taxon>
        <taxon>Carduoideae</taxon>
        <taxon>Cardueae</taxon>
        <taxon>Centaureinae</taxon>
        <taxon>Centaurea</taxon>
    </lineage>
</organism>
<dbReference type="AlphaFoldDB" id="A0AA38SYP7"/>
<gene>
    <name evidence="3" type="ORF">OSB04_015188</name>
</gene>
<feature type="compositionally biased region" description="Polar residues" evidence="1">
    <location>
        <begin position="214"/>
        <end position="225"/>
    </location>
</feature>
<feature type="region of interest" description="Disordered" evidence="1">
    <location>
        <begin position="1"/>
        <end position="38"/>
    </location>
</feature>
<dbReference type="InterPro" id="IPR009686">
    <property type="entry name" value="Senescence/spartin_C"/>
</dbReference>
<accession>A0AA38SYP7</accession>
<evidence type="ECO:0000256" key="1">
    <source>
        <dbReference type="SAM" id="MobiDB-lite"/>
    </source>
</evidence>
<evidence type="ECO:0000259" key="2">
    <source>
        <dbReference type="Pfam" id="PF06911"/>
    </source>
</evidence>
<proteinExistence type="predicted"/>
<evidence type="ECO:0000313" key="4">
    <source>
        <dbReference type="Proteomes" id="UP001172457"/>
    </source>
</evidence>
<name>A0AA38SYP7_9ASTR</name>
<dbReference type="PANTHER" id="PTHR21068">
    <property type="entry name" value="SPARTIN"/>
    <property type="match status" value="1"/>
</dbReference>
<keyword evidence="4" id="KW-1185">Reference proteome</keyword>
<dbReference type="PANTHER" id="PTHR21068:SF36">
    <property type="entry name" value="SENESCENCE_DEHYDRATION-ASSOCIATED PROTEIN-LIKE PROTEIN"/>
    <property type="match status" value="1"/>
</dbReference>